<comment type="caution">
    <text evidence="2">The sequence shown here is derived from an EMBL/GenBank/DDBJ whole genome shotgun (WGS) entry which is preliminary data.</text>
</comment>
<proteinExistence type="predicted"/>
<evidence type="ECO:0000256" key="1">
    <source>
        <dbReference type="SAM" id="SignalP"/>
    </source>
</evidence>
<dbReference type="AlphaFoldDB" id="A0A1Y1ZUV2"/>
<protein>
    <submittedName>
        <fullName evidence="2">Uncharacterized protein</fullName>
    </submittedName>
</protein>
<evidence type="ECO:0000313" key="3">
    <source>
        <dbReference type="Proteomes" id="UP000193144"/>
    </source>
</evidence>
<dbReference type="Proteomes" id="UP000193144">
    <property type="component" value="Unassembled WGS sequence"/>
</dbReference>
<feature type="chain" id="PRO_5012621173" evidence="1">
    <location>
        <begin position="18"/>
        <end position="103"/>
    </location>
</feature>
<name>A0A1Y1ZUV2_9PLEO</name>
<sequence>MLFAMAVPSILVAVMRGDLLENSRCAVSRARDTCCGQKGRGVRASNPEGRRAQIRRSLMAAGLAGLDYWKPLGRRGKELIIVAVMARSIASAMTQAIASNFPY</sequence>
<organism evidence="2 3">
    <name type="scientific">Clohesyomyces aquaticus</name>
    <dbReference type="NCBI Taxonomy" id="1231657"/>
    <lineage>
        <taxon>Eukaryota</taxon>
        <taxon>Fungi</taxon>
        <taxon>Dikarya</taxon>
        <taxon>Ascomycota</taxon>
        <taxon>Pezizomycotina</taxon>
        <taxon>Dothideomycetes</taxon>
        <taxon>Pleosporomycetidae</taxon>
        <taxon>Pleosporales</taxon>
        <taxon>Lindgomycetaceae</taxon>
        <taxon>Clohesyomyces</taxon>
    </lineage>
</organism>
<accession>A0A1Y1ZUV2</accession>
<evidence type="ECO:0000313" key="2">
    <source>
        <dbReference type="EMBL" id="ORY14053.1"/>
    </source>
</evidence>
<feature type="signal peptide" evidence="1">
    <location>
        <begin position="1"/>
        <end position="17"/>
    </location>
</feature>
<keyword evidence="3" id="KW-1185">Reference proteome</keyword>
<keyword evidence="1" id="KW-0732">Signal</keyword>
<dbReference type="EMBL" id="MCFA01000036">
    <property type="protein sequence ID" value="ORY14053.1"/>
    <property type="molecule type" value="Genomic_DNA"/>
</dbReference>
<gene>
    <name evidence="2" type="ORF">BCR34DRAFT_245396</name>
</gene>
<reference evidence="2 3" key="1">
    <citation type="submission" date="2016-07" db="EMBL/GenBank/DDBJ databases">
        <title>Pervasive Adenine N6-methylation of Active Genes in Fungi.</title>
        <authorList>
            <consortium name="DOE Joint Genome Institute"/>
            <person name="Mondo S.J."/>
            <person name="Dannebaum R.O."/>
            <person name="Kuo R.C."/>
            <person name="Labutti K."/>
            <person name="Haridas S."/>
            <person name="Kuo A."/>
            <person name="Salamov A."/>
            <person name="Ahrendt S.R."/>
            <person name="Lipzen A."/>
            <person name="Sullivan W."/>
            <person name="Andreopoulos W.B."/>
            <person name="Clum A."/>
            <person name="Lindquist E."/>
            <person name="Daum C."/>
            <person name="Ramamoorthy G.K."/>
            <person name="Gryganskyi A."/>
            <person name="Culley D."/>
            <person name="Magnuson J.K."/>
            <person name="James T.Y."/>
            <person name="O'Malley M.A."/>
            <person name="Stajich J.E."/>
            <person name="Spatafora J.W."/>
            <person name="Visel A."/>
            <person name="Grigoriev I.V."/>
        </authorList>
    </citation>
    <scope>NUCLEOTIDE SEQUENCE [LARGE SCALE GENOMIC DNA]</scope>
    <source>
        <strain evidence="2 3">CBS 115471</strain>
    </source>
</reference>